<evidence type="ECO:0000313" key="17">
    <source>
        <dbReference type="Proteomes" id="UP000191554"/>
    </source>
</evidence>
<dbReference type="GO" id="GO:0005524">
    <property type="term" value="F:ATP binding"/>
    <property type="evidence" value="ECO:0007669"/>
    <property type="project" value="UniProtKB-UniRule"/>
</dbReference>
<comment type="function">
    <text evidence="10">Catalyzes the formation of S-adenosylmethionine (AdoMet) from methionine and ATP. The overall synthetic reaction is composed of two sequential steps, AdoMet formation and the subsequent tripolyphosphate hydrolysis which occurs prior to release of AdoMet from the enzyme.</text>
</comment>
<dbReference type="OrthoDB" id="9801686at2"/>
<feature type="binding site" evidence="10">
    <location>
        <position position="250"/>
    </location>
    <ligand>
        <name>L-methionine</name>
        <dbReference type="ChEBI" id="CHEBI:57844"/>
        <note>ligand shared between two neighboring subunits</note>
    </ligand>
</feature>
<feature type="binding site" evidence="10">
    <location>
        <position position="273"/>
    </location>
    <ligand>
        <name>ATP</name>
        <dbReference type="ChEBI" id="CHEBI:30616"/>
        <note>ligand shared between two neighboring subunits</note>
    </ligand>
</feature>
<feature type="binding site" evidence="10">
    <location>
        <position position="43"/>
    </location>
    <ligand>
        <name>K(+)</name>
        <dbReference type="ChEBI" id="CHEBI:29103"/>
    </ligand>
</feature>
<dbReference type="PROSITE" id="PS00376">
    <property type="entry name" value="ADOMET_SYNTHASE_1"/>
    <property type="match status" value="1"/>
</dbReference>
<dbReference type="FunFam" id="3.30.300.10:FF:000003">
    <property type="entry name" value="S-adenosylmethionine synthase"/>
    <property type="match status" value="1"/>
</dbReference>
<feature type="binding site" description="in other chain" evidence="10">
    <location>
        <position position="15"/>
    </location>
    <ligand>
        <name>ATP</name>
        <dbReference type="ChEBI" id="CHEBI:30616"/>
        <note>ligand shared between two neighboring subunits</note>
    </ligand>
</feature>
<dbReference type="GO" id="GO:0004478">
    <property type="term" value="F:methionine adenosyltransferase activity"/>
    <property type="evidence" value="ECO:0007669"/>
    <property type="project" value="UniProtKB-UniRule"/>
</dbReference>
<dbReference type="GO" id="GO:0006556">
    <property type="term" value="P:S-adenosylmethionine biosynthetic process"/>
    <property type="evidence" value="ECO:0007669"/>
    <property type="project" value="UniProtKB-UniRule"/>
</dbReference>
<evidence type="ECO:0000256" key="7">
    <source>
        <dbReference type="ARBA" id="ARBA00022840"/>
    </source>
</evidence>
<keyword evidence="10" id="KW-0963">Cytoplasm</keyword>
<dbReference type="Gene3D" id="3.30.300.10">
    <property type="match status" value="3"/>
</dbReference>
<evidence type="ECO:0000256" key="4">
    <source>
        <dbReference type="ARBA" id="ARBA00022679"/>
    </source>
</evidence>
<keyword evidence="6 10" id="KW-0547">Nucleotide-binding</keyword>
<dbReference type="EMBL" id="MZGX01000003">
    <property type="protein sequence ID" value="OPX45682.1"/>
    <property type="molecule type" value="Genomic_DNA"/>
</dbReference>
<dbReference type="InterPro" id="IPR022630">
    <property type="entry name" value="S-AdoMet_synt_C"/>
</dbReference>
<dbReference type="EC" id="2.5.1.6" evidence="10"/>
<feature type="binding site" description="in other chain" evidence="10">
    <location>
        <position position="56"/>
    </location>
    <ligand>
        <name>L-methionine</name>
        <dbReference type="ChEBI" id="CHEBI:57844"/>
        <note>ligand shared between two neighboring subunits</note>
    </ligand>
</feature>
<comment type="catalytic activity">
    <reaction evidence="10">
        <text>L-methionine + ATP + H2O = S-adenosyl-L-methionine + phosphate + diphosphate</text>
        <dbReference type="Rhea" id="RHEA:21080"/>
        <dbReference type="ChEBI" id="CHEBI:15377"/>
        <dbReference type="ChEBI" id="CHEBI:30616"/>
        <dbReference type="ChEBI" id="CHEBI:33019"/>
        <dbReference type="ChEBI" id="CHEBI:43474"/>
        <dbReference type="ChEBI" id="CHEBI:57844"/>
        <dbReference type="ChEBI" id="CHEBI:59789"/>
        <dbReference type="EC" id="2.5.1.6"/>
    </reaction>
</comment>
<feature type="binding site" description="in other chain" evidence="10">
    <location>
        <begin position="175"/>
        <end position="177"/>
    </location>
    <ligand>
        <name>ATP</name>
        <dbReference type="ChEBI" id="CHEBI:30616"/>
        <note>ligand shared between two neighboring subunits</note>
    </ligand>
</feature>
<keyword evidence="4 10" id="KW-0808">Transferase</keyword>
<evidence type="ECO:0000259" key="13">
    <source>
        <dbReference type="Pfam" id="PF00438"/>
    </source>
</evidence>
<comment type="cofactor">
    <cofactor evidence="10">
        <name>Mg(2+)</name>
        <dbReference type="ChEBI" id="CHEBI:18420"/>
    </cofactor>
    <text evidence="10">Binds 2 divalent ions per subunit.</text>
</comment>
<comment type="cofactor">
    <cofactor evidence="10">
        <name>K(+)</name>
        <dbReference type="ChEBI" id="CHEBI:29103"/>
    </cofactor>
    <text evidence="10">Binds 1 potassium ion per subunit.</text>
</comment>
<keyword evidence="3 10" id="KW-0554">One-carbon metabolism</keyword>
<keyword evidence="17" id="KW-1185">Reference proteome</keyword>
<evidence type="ECO:0000256" key="11">
    <source>
        <dbReference type="RuleBase" id="RU000542"/>
    </source>
</evidence>
<proteinExistence type="inferred from homology"/>
<dbReference type="UniPathway" id="UPA00315">
    <property type="reaction ID" value="UER00080"/>
</dbReference>
<comment type="subunit">
    <text evidence="10">Homotetramer; dimer of dimers.</text>
</comment>
<sequence length="396" mass="43236">MTRRLFTSESVTEGHPDKMCDQISDAVLDAIFQQDPQARVACETAVTTGMVLVMGEISTKCYVDIPKVVRNTIREIGYDRAKYGFDSETCAVLTSIDEQSADIAMGVDKALEAKTGEMSEAQIQAIGAGDQGMMFGFACDETPELMPMPITLAHKLSKKLSEVRKDGTLDYLRPDGKSQVTVEYDGDKPVRVDTVVISTQHGPDVSHEIIERDMMEFVIKPVIPAELLDQNTRYFINPTGRFVVGGPQGDSGLTGRKIIVDTYGGYARHGGGAFSGKDPTKVDRSAAYAARYVAKNIVAAGIAKKCEVQLAYAIGVAKPVSVLVDTFGTAVIPEEKISELVNKHFDLRPAGIIKTLDLRRPIFKKTAAYGHFGRNDNDFTWEKTDVAELLKKEAGL</sequence>
<comment type="caution">
    <text evidence="16">The sequence shown here is derived from an EMBL/GenBank/DDBJ whole genome shotgun (WGS) entry which is preliminary data.</text>
</comment>
<dbReference type="PIRSF" id="PIRSF000497">
    <property type="entry name" value="MAT"/>
    <property type="match status" value="1"/>
</dbReference>
<feature type="binding site" evidence="10">
    <location>
        <position position="277"/>
    </location>
    <ligand>
        <name>ATP</name>
        <dbReference type="ChEBI" id="CHEBI:30616"/>
        <note>ligand shared between two neighboring subunits</note>
    </ligand>
</feature>
<comment type="pathway">
    <text evidence="1 10">Amino-acid biosynthesis; S-adenosyl-L-methionine biosynthesis; S-adenosyl-L-methionine from L-methionine: step 1/1.</text>
</comment>
<name>A0A1V4SP88_RUMHU</name>
<feature type="binding site" evidence="10">
    <location>
        <position position="17"/>
    </location>
    <ligand>
        <name>Mg(2+)</name>
        <dbReference type="ChEBI" id="CHEBI:18420"/>
    </ligand>
</feature>
<dbReference type="RefSeq" id="WP_080063084.1">
    <property type="nucleotide sequence ID" value="NZ_MZGX01000003.1"/>
</dbReference>
<evidence type="ECO:0000259" key="15">
    <source>
        <dbReference type="Pfam" id="PF02773"/>
    </source>
</evidence>
<dbReference type="PANTHER" id="PTHR11964">
    <property type="entry name" value="S-ADENOSYLMETHIONINE SYNTHETASE"/>
    <property type="match status" value="1"/>
</dbReference>
<dbReference type="Proteomes" id="UP000191554">
    <property type="component" value="Unassembled WGS sequence"/>
</dbReference>
<evidence type="ECO:0000313" key="16">
    <source>
        <dbReference type="EMBL" id="OPX45682.1"/>
    </source>
</evidence>
<feature type="domain" description="S-adenosylmethionine synthetase N-terminal" evidence="13">
    <location>
        <begin position="4"/>
        <end position="101"/>
    </location>
</feature>
<feature type="binding site" description="in other chain" evidence="10">
    <location>
        <position position="281"/>
    </location>
    <ligand>
        <name>L-methionine</name>
        <dbReference type="ChEBI" id="CHEBI:57844"/>
        <note>ligand shared between two neighboring subunits</note>
    </ligand>
</feature>
<dbReference type="AlphaFoldDB" id="A0A1V4SP88"/>
<feature type="region of interest" description="Flexible loop" evidence="10">
    <location>
        <begin position="99"/>
        <end position="109"/>
    </location>
</feature>
<accession>A0A1V4SP88</accession>
<dbReference type="GO" id="GO:0006730">
    <property type="term" value="P:one-carbon metabolic process"/>
    <property type="evidence" value="ECO:0007669"/>
    <property type="project" value="UniProtKB-KW"/>
</dbReference>
<organism evidence="16 17">
    <name type="scientific">Ruminiclostridium hungatei</name>
    <name type="common">Clostridium hungatei</name>
    <dbReference type="NCBI Taxonomy" id="48256"/>
    <lineage>
        <taxon>Bacteria</taxon>
        <taxon>Bacillati</taxon>
        <taxon>Bacillota</taxon>
        <taxon>Clostridia</taxon>
        <taxon>Eubacteriales</taxon>
        <taxon>Oscillospiraceae</taxon>
        <taxon>Ruminiclostridium</taxon>
    </lineage>
</organism>
<dbReference type="InterPro" id="IPR022631">
    <property type="entry name" value="ADOMET_SYNTHASE_CS"/>
</dbReference>
<feature type="binding site" description="in other chain" evidence="10">
    <location>
        <begin position="241"/>
        <end position="242"/>
    </location>
    <ligand>
        <name>ATP</name>
        <dbReference type="ChEBI" id="CHEBI:30616"/>
        <note>ligand shared between two neighboring subunits</note>
    </ligand>
</feature>
<evidence type="ECO:0000259" key="14">
    <source>
        <dbReference type="Pfam" id="PF02772"/>
    </source>
</evidence>
<dbReference type="HAMAP" id="MF_00086">
    <property type="entry name" value="S_AdoMet_synth1"/>
    <property type="match status" value="1"/>
</dbReference>
<dbReference type="Pfam" id="PF02772">
    <property type="entry name" value="S-AdoMet_synt_M"/>
    <property type="match status" value="1"/>
</dbReference>
<keyword evidence="7 10" id="KW-0067">ATP-binding</keyword>
<dbReference type="NCBIfam" id="TIGR01034">
    <property type="entry name" value="metK"/>
    <property type="match status" value="1"/>
</dbReference>
<dbReference type="Pfam" id="PF02773">
    <property type="entry name" value="S-AdoMet_synt_C"/>
    <property type="match status" value="1"/>
</dbReference>
<keyword evidence="8 10" id="KW-0460">Magnesium</keyword>
<dbReference type="InterPro" id="IPR002133">
    <property type="entry name" value="S-AdoMet_synthetase"/>
</dbReference>
<feature type="domain" description="S-adenosylmethionine synthetase central" evidence="14">
    <location>
        <begin position="126"/>
        <end position="242"/>
    </location>
</feature>
<dbReference type="InterPro" id="IPR022628">
    <property type="entry name" value="S-AdoMet_synt_N"/>
</dbReference>
<gene>
    <name evidence="16" type="primary">metK_1</name>
    <name evidence="10" type="synonym">metK</name>
    <name evidence="16" type="ORF">CLHUN_06190</name>
</gene>
<feature type="binding site" description="in other chain" evidence="10">
    <location>
        <begin position="256"/>
        <end position="257"/>
    </location>
    <ligand>
        <name>ATP</name>
        <dbReference type="ChEBI" id="CHEBI:30616"/>
        <note>ligand shared between two neighboring subunits</note>
    </ligand>
</feature>
<evidence type="ECO:0000256" key="9">
    <source>
        <dbReference type="ARBA" id="ARBA00022958"/>
    </source>
</evidence>
<evidence type="ECO:0000256" key="6">
    <source>
        <dbReference type="ARBA" id="ARBA00022741"/>
    </source>
</evidence>
<feature type="binding site" description="in other chain" evidence="10">
    <location>
        <position position="99"/>
    </location>
    <ligand>
        <name>L-methionine</name>
        <dbReference type="ChEBI" id="CHEBI:57844"/>
        <note>ligand shared between two neighboring subunits</note>
    </ligand>
</feature>
<dbReference type="Pfam" id="PF00438">
    <property type="entry name" value="S-AdoMet_synt_N"/>
    <property type="match status" value="1"/>
</dbReference>
<dbReference type="GO" id="GO:0000287">
    <property type="term" value="F:magnesium ion binding"/>
    <property type="evidence" value="ECO:0007669"/>
    <property type="project" value="UniProtKB-UniRule"/>
</dbReference>
<dbReference type="FunFam" id="3.30.300.10:FF:000004">
    <property type="entry name" value="S-adenosylmethionine synthase"/>
    <property type="match status" value="1"/>
</dbReference>
<comment type="similarity">
    <text evidence="2 10 12">Belongs to the AdoMet synthase family.</text>
</comment>
<dbReference type="CDD" id="cd18079">
    <property type="entry name" value="S-AdoMet_synt"/>
    <property type="match status" value="1"/>
</dbReference>
<comment type="subcellular location">
    <subcellularLocation>
        <location evidence="10 11">Cytoplasm</location>
    </subcellularLocation>
</comment>
<dbReference type="InterPro" id="IPR022629">
    <property type="entry name" value="S-AdoMet_synt_central"/>
</dbReference>
<reference evidence="16 17" key="1">
    <citation type="submission" date="2017-03" db="EMBL/GenBank/DDBJ databases">
        <title>Genome sequence of Clostridium hungatei DSM 14427.</title>
        <authorList>
            <person name="Poehlein A."/>
            <person name="Daniel R."/>
        </authorList>
    </citation>
    <scope>NUCLEOTIDE SEQUENCE [LARGE SCALE GENOMIC DNA]</scope>
    <source>
        <strain evidence="16 17">DSM 14427</strain>
    </source>
</reference>
<evidence type="ECO:0000256" key="1">
    <source>
        <dbReference type="ARBA" id="ARBA00005224"/>
    </source>
</evidence>
<evidence type="ECO:0000256" key="8">
    <source>
        <dbReference type="ARBA" id="ARBA00022842"/>
    </source>
</evidence>
<dbReference type="GO" id="GO:0005737">
    <property type="term" value="C:cytoplasm"/>
    <property type="evidence" value="ECO:0007669"/>
    <property type="project" value="UniProtKB-SubCell"/>
</dbReference>
<dbReference type="STRING" id="48256.CLHUN_06190"/>
<keyword evidence="5 10" id="KW-0479">Metal-binding</keyword>
<evidence type="ECO:0000256" key="10">
    <source>
        <dbReference type="HAMAP-Rule" id="MF_00086"/>
    </source>
</evidence>
<feature type="domain" description="S-adenosylmethionine synthetase C-terminal" evidence="15">
    <location>
        <begin position="244"/>
        <end position="383"/>
    </location>
</feature>
<protein>
    <recommendedName>
        <fullName evidence="10">S-adenosylmethionine synthase</fullName>
        <shortName evidence="10">AdoMet synthase</shortName>
        <ecNumber evidence="10">2.5.1.6</ecNumber>
    </recommendedName>
    <alternativeName>
        <fullName evidence="10">MAT</fullName>
    </alternativeName>
    <alternativeName>
        <fullName evidence="10">Methionine adenosyltransferase</fullName>
    </alternativeName>
</protein>
<dbReference type="PROSITE" id="PS00377">
    <property type="entry name" value="ADOMET_SYNTHASE_2"/>
    <property type="match status" value="1"/>
</dbReference>
<evidence type="ECO:0000256" key="5">
    <source>
        <dbReference type="ARBA" id="ARBA00022723"/>
    </source>
</evidence>
<dbReference type="SUPFAM" id="SSF55973">
    <property type="entry name" value="S-adenosylmethionine synthetase"/>
    <property type="match status" value="3"/>
</dbReference>
<evidence type="ECO:0000256" key="12">
    <source>
        <dbReference type="RuleBase" id="RU004462"/>
    </source>
</evidence>
<keyword evidence="9 10" id="KW-0630">Potassium</keyword>
<feature type="binding site" evidence="10">
    <location>
        <position position="250"/>
    </location>
    <ligand>
        <name>ATP</name>
        <dbReference type="ChEBI" id="CHEBI:30616"/>
        <note>ligand shared between two neighboring subunits</note>
    </ligand>
</feature>
<evidence type="ECO:0000256" key="3">
    <source>
        <dbReference type="ARBA" id="ARBA00022563"/>
    </source>
</evidence>
<dbReference type="InterPro" id="IPR022636">
    <property type="entry name" value="S-AdoMet_synthetase_sfam"/>
</dbReference>
<evidence type="ECO:0000256" key="2">
    <source>
        <dbReference type="ARBA" id="ARBA00009685"/>
    </source>
</evidence>